<sequence>AGYDYSGLLLQVGITPELLSEPRARIAPEQFTRLLQMLWLGLDDEYLGFAEGPSKRGTFAMMCHALIHCRTLEKALERGLLFYSLFPQGPRWQLTREGDLARLSLDDSQLWDPDHFLSECLLVIWHRLGSWLIGQRIRLQQATFSYPMPAHAGEYDLLFPCPQVFGAPNSSLVFPARYLSLPLLQDERTLKHFLERSPADLLSRPDEG</sequence>
<dbReference type="RefSeq" id="WP_138454405.1">
    <property type="nucleotide sequence ID" value="NZ_VBVZ01001120.1"/>
</dbReference>
<comment type="caution">
    <text evidence="3">The sequence shown here is derived from an EMBL/GenBank/DDBJ whole genome shotgun (WGS) entry which is preliminary data.</text>
</comment>
<feature type="non-terminal residue" evidence="3">
    <location>
        <position position="1"/>
    </location>
</feature>
<organism evidence="3 4">
    <name type="scientific">Pseudomonas edaphica</name>
    <dbReference type="NCBI Taxonomy" id="2006980"/>
    <lineage>
        <taxon>Bacteria</taxon>
        <taxon>Pseudomonadati</taxon>
        <taxon>Pseudomonadota</taxon>
        <taxon>Gammaproteobacteria</taxon>
        <taxon>Pseudomonadales</taxon>
        <taxon>Pseudomonadaceae</taxon>
        <taxon>Pseudomonas</taxon>
    </lineage>
</organism>
<feature type="non-terminal residue" evidence="3">
    <location>
        <position position="208"/>
    </location>
</feature>
<dbReference type="Pfam" id="PF12625">
    <property type="entry name" value="Arabinose_bd"/>
    <property type="match status" value="1"/>
</dbReference>
<evidence type="ECO:0000259" key="2">
    <source>
        <dbReference type="Pfam" id="PF12625"/>
    </source>
</evidence>
<dbReference type="PANTHER" id="PTHR47894:SF1">
    <property type="entry name" value="HTH-TYPE TRANSCRIPTIONAL REGULATOR VQSM"/>
    <property type="match status" value="1"/>
</dbReference>
<name>A0ABY2TUP7_9PSED</name>
<dbReference type="InterPro" id="IPR032687">
    <property type="entry name" value="AraC-type_N"/>
</dbReference>
<accession>A0ABY2TUP7</accession>
<evidence type="ECO:0000313" key="4">
    <source>
        <dbReference type="Proteomes" id="UP000304941"/>
    </source>
</evidence>
<protein>
    <submittedName>
        <fullName evidence="3">AraC family transcriptional regulator</fullName>
    </submittedName>
</protein>
<evidence type="ECO:0000256" key="1">
    <source>
        <dbReference type="ARBA" id="ARBA00023125"/>
    </source>
</evidence>
<keyword evidence="1" id="KW-0238">DNA-binding</keyword>
<keyword evidence="4" id="KW-1185">Reference proteome</keyword>
<gene>
    <name evidence="3" type="ORF">FEM54_33600</name>
</gene>
<reference evidence="3 4" key="1">
    <citation type="submission" date="2019-05" db="EMBL/GenBank/DDBJ databases">
        <title>Pseudomonas edaphica sp. nov., isolated from rhizospheric soil of Cistus ladanifer L. in Spain.</title>
        <authorList>
            <person name="Peix A."/>
        </authorList>
    </citation>
    <scope>NUCLEOTIDE SEQUENCE [LARGE SCALE GENOMIC DNA]</scope>
    <source>
        <strain evidence="3 4">RD25</strain>
    </source>
</reference>
<feature type="domain" description="HTH-type transcriptional regulator AraC-type N-terminal" evidence="2">
    <location>
        <begin position="2"/>
        <end position="183"/>
    </location>
</feature>
<dbReference type="Proteomes" id="UP000304941">
    <property type="component" value="Unassembled WGS sequence"/>
</dbReference>
<dbReference type="EMBL" id="VBVZ01001120">
    <property type="protein sequence ID" value="TLG82637.1"/>
    <property type="molecule type" value="Genomic_DNA"/>
</dbReference>
<proteinExistence type="predicted"/>
<evidence type="ECO:0000313" key="3">
    <source>
        <dbReference type="EMBL" id="TLG82637.1"/>
    </source>
</evidence>
<dbReference type="PANTHER" id="PTHR47894">
    <property type="entry name" value="HTH-TYPE TRANSCRIPTIONAL REGULATOR GADX"/>
    <property type="match status" value="1"/>
</dbReference>